<comment type="caution">
    <text evidence="1">The sequence shown here is derived from an EMBL/GenBank/DDBJ whole genome shotgun (WGS) entry which is preliminary data.</text>
</comment>
<protein>
    <submittedName>
        <fullName evidence="1">Uncharacterized protein</fullName>
    </submittedName>
</protein>
<proteinExistence type="predicted"/>
<dbReference type="AlphaFoldDB" id="A0A9P8Q743"/>
<gene>
    <name evidence="1" type="ORF">WICPIJ_003591</name>
</gene>
<accession>A0A9P8Q743</accession>
<organism evidence="1 2">
    <name type="scientific">Wickerhamomyces pijperi</name>
    <name type="common">Yeast</name>
    <name type="synonym">Pichia pijperi</name>
    <dbReference type="NCBI Taxonomy" id="599730"/>
    <lineage>
        <taxon>Eukaryota</taxon>
        <taxon>Fungi</taxon>
        <taxon>Dikarya</taxon>
        <taxon>Ascomycota</taxon>
        <taxon>Saccharomycotina</taxon>
        <taxon>Saccharomycetes</taxon>
        <taxon>Phaffomycetales</taxon>
        <taxon>Wickerhamomycetaceae</taxon>
        <taxon>Wickerhamomyces</taxon>
    </lineage>
</organism>
<reference evidence="1" key="2">
    <citation type="submission" date="2021-01" db="EMBL/GenBank/DDBJ databases">
        <authorList>
            <person name="Schikora-Tamarit M.A."/>
        </authorList>
    </citation>
    <scope>NUCLEOTIDE SEQUENCE</scope>
    <source>
        <strain evidence="1">CBS2887</strain>
    </source>
</reference>
<sequence>MSCFCKREMISSKDGGMEAGSVLWASSLAFNRILKALEPYSVNDLAFSAWAVNTLLNSLKISREVALLFINLSTPARDLAVYSLTVSLGLMVDADSDSDLDLDLDLDSETGVAVEVVVV</sequence>
<dbReference type="EMBL" id="JAEUBG010002005">
    <property type="protein sequence ID" value="KAH3685433.1"/>
    <property type="molecule type" value="Genomic_DNA"/>
</dbReference>
<reference evidence="1" key="1">
    <citation type="journal article" date="2021" name="Open Biol.">
        <title>Shared evolutionary footprints suggest mitochondrial oxidative damage underlies multiple complex I losses in fungi.</title>
        <authorList>
            <person name="Schikora-Tamarit M.A."/>
            <person name="Marcet-Houben M."/>
            <person name="Nosek J."/>
            <person name="Gabaldon T."/>
        </authorList>
    </citation>
    <scope>NUCLEOTIDE SEQUENCE</scope>
    <source>
        <strain evidence="1">CBS2887</strain>
    </source>
</reference>
<name>A0A9P8Q743_WICPI</name>
<evidence type="ECO:0000313" key="1">
    <source>
        <dbReference type="EMBL" id="KAH3685433.1"/>
    </source>
</evidence>
<dbReference type="Proteomes" id="UP000774326">
    <property type="component" value="Unassembled WGS sequence"/>
</dbReference>
<evidence type="ECO:0000313" key="2">
    <source>
        <dbReference type="Proteomes" id="UP000774326"/>
    </source>
</evidence>
<keyword evidence="2" id="KW-1185">Reference proteome</keyword>